<dbReference type="PANTHER" id="PTHR13260:SF0">
    <property type="entry name" value="ANAPHASE-PROMOTING COMPLEX SUBUNIT 4"/>
    <property type="match status" value="1"/>
</dbReference>
<evidence type="ECO:0000256" key="5">
    <source>
        <dbReference type="ARBA" id="ARBA00023306"/>
    </source>
</evidence>
<evidence type="ECO:0000256" key="3">
    <source>
        <dbReference type="ARBA" id="ARBA00022776"/>
    </source>
</evidence>
<dbReference type="GO" id="GO:0070979">
    <property type="term" value="P:protein K11-linked ubiquitination"/>
    <property type="evidence" value="ECO:0007669"/>
    <property type="project" value="TreeGrafter"/>
</dbReference>
<dbReference type="STRING" id="4909.A0A2U9R4B9"/>
<sequence length="655" mass="74363">MVATITNGELNEFQSPLQFSNCFTLCPAMDLVSFQLTKNVLLVYRRGNEKVWDIEPFHSSGSMCIKGLEWKPDGKLFVLFSSDGSIELIDTMTGAVLRELDLGLSNLTCVRWFHKDGESRATHGKGKNVKGILKSLDITTLLPRTGHTQLNTVQDKTNPSRKMSDMDMLFLGTKEGKLSCIFAGIFIVDDIAQKSFVSSKIINIASNTSLTDQYVLVEVGNKIKLFKVSLKCLENDNDFCELLLICTRLLNLSLHFKKSINSIENQYKPYIEYTIRIVQLLGSEIKEDGGTDPDSGICHDAADEKLNIGDSSINPIYDLYDLLLTGSLSKATKKWITDYLGDKGIKRWTKLGRSYFDTARNQIYTEIISSLHLLIVYLTDLSGICRLNPEKSSIKPLDIEECIKMTENYLKYSYKFMIQLNDYQKYFEQTIAWLSSVLSEITTDEKRNTSFATNDITNYLMFLSEKLSFSGDNNEEKVLNDSKLGDFSKITDTVLNKLFDKVKNDIRLHAQADQSIELFCGNYPTARNLKLSICTDTIGHASILLENSKLVIREIHLKDLSGDEFVFSLPCKEPVEYELISPTVLIILLNDSLEIYNISYKSRKLSLQAKYNFSSIDHQEDHVFEGGSMTVNQKRSIICILDSSKRKYLWLNYSI</sequence>
<dbReference type="RefSeq" id="XP_029321610.1">
    <property type="nucleotide sequence ID" value="XM_029465750.1"/>
</dbReference>
<keyword evidence="3" id="KW-0498">Mitosis</keyword>
<keyword evidence="9" id="KW-1185">Reference proteome</keyword>
<dbReference type="InterPro" id="IPR024790">
    <property type="entry name" value="APC4_long_dom"/>
</dbReference>
<dbReference type="GO" id="GO:0051301">
    <property type="term" value="P:cell division"/>
    <property type="evidence" value="ECO:0007669"/>
    <property type="project" value="UniProtKB-KW"/>
</dbReference>
<dbReference type="Pfam" id="PF12894">
    <property type="entry name" value="ANAPC4_WD40"/>
    <property type="match status" value="1"/>
</dbReference>
<dbReference type="GO" id="GO:0034399">
    <property type="term" value="C:nuclear periphery"/>
    <property type="evidence" value="ECO:0007669"/>
    <property type="project" value="TreeGrafter"/>
</dbReference>
<dbReference type="EMBL" id="CP028775">
    <property type="protein sequence ID" value="AWU76133.1"/>
    <property type="molecule type" value="Genomic_DNA"/>
</dbReference>
<keyword evidence="4" id="KW-0833">Ubl conjugation pathway</keyword>
<evidence type="ECO:0000313" key="8">
    <source>
        <dbReference type="EMBL" id="AWU76133.1"/>
    </source>
</evidence>
<keyword evidence="2" id="KW-0132">Cell division</keyword>
<evidence type="ECO:0000256" key="1">
    <source>
        <dbReference type="ARBA" id="ARBA00016067"/>
    </source>
</evidence>
<evidence type="ECO:0000256" key="2">
    <source>
        <dbReference type="ARBA" id="ARBA00022618"/>
    </source>
</evidence>
<dbReference type="GO" id="GO:0005680">
    <property type="term" value="C:anaphase-promoting complex"/>
    <property type="evidence" value="ECO:0007669"/>
    <property type="project" value="InterPro"/>
</dbReference>
<dbReference type="SUPFAM" id="SSF63829">
    <property type="entry name" value="Calcium-dependent phosphotriesterase"/>
    <property type="match status" value="1"/>
</dbReference>
<feature type="domain" description="Anaphase-promoting complex subunit 4-like WD40" evidence="6">
    <location>
        <begin position="24"/>
        <end position="113"/>
    </location>
</feature>
<dbReference type="AlphaFoldDB" id="A0A2U9R4B9"/>
<dbReference type="OrthoDB" id="2110451at2759"/>
<dbReference type="GO" id="GO:0031145">
    <property type="term" value="P:anaphase-promoting complex-dependent catabolic process"/>
    <property type="evidence" value="ECO:0007669"/>
    <property type="project" value="InterPro"/>
</dbReference>
<dbReference type="InterPro" id="IPR024977">
    <property type="entry name" value="Apc4-like_WD40_dom"/>
</dbReference>
<gene>
    <name evidence="8" type="ORF">C5L36_0C00760</name>
</gene>
<evidence type="ECO:0000259" key="7">
    <source>
        <dbReference type="Pfam" id="PF12896"/>
    </source>
</evidence>
<dbReference type="GeneID" id="40383928"/>
<proteinExistence type="predicted"/>
<organism evidence="8 9">
    <name type="scientific">Pichia kudriavzevii</name>
    <name type="common">Yeast</name>
    <name type="synonym">Issatchenkia orientalis</name>
    <dbReference type="NCBI Taxonomy" id="4909"/>
    <lineage>
        <taxon>Eukaryota</taxon>
        <taxon>Fungi</taxon>
        <taxon>Dikarya</taxon>
        <taxon>Ascomycota</taxon>
        <taxon>Saccharomycotina</taxon>
        <taxon>Pichiomycetes</taxon>
        <taxon>Pichiales</taxon>
        <taxon>Pichiaceae</taxon>
        <taxon>Pichia</taxon>
    </lineage>
</organism>
<dbReference type="VEuPathDB" id="FungiDB:C5L36_0C00760"/>
<evidence type="ECO:0000259" key="6">
    <source>
        <dbReference type="Pfam" id="PF12894"/>
    </source>
</evidence>
<dbReference type="KEGG" id="pkz:C5L36_0C00760"/>
<dbReference type="Pfam" id="PF12896">
    <property type="entry name" value="ANAPC4"/>
    <property type="match status" value="1"/>
</dbReference>
<dbReference type="Proteomes" id="UP000249293">
    <property type="component" value="Chromosome 3"/>
</dbReference>
<dbReference type="InterPro" id="IPR015943">
    <property type="entry name" value="WD40/YVTN_repeat-like_dom_sf"/>
</dbReference>
<dbReference type="InterPro" id="IPR024789">
    <property type="entry name" value="APC4"/>
</dbReference>
<protein>
    <recommendedName>
        <fullName evidence="1">Anaphase-promoting complex subunit 4</fullName>
    </recommendedName>
</protein>
<dbReference type="PANTHER" id="PTHR13260">
    <property type="entry name" value="ANAPHASE PROMOTING COMPLEX SUBUNIT 4 APC4"/>
    <property type="match status" value="1"/>
</dbReference>
<evidence type="ECO:0000313" key="9">
    <source>
        <dbReference type="Proteomes" id="UP000249293"/>
    </source>
</evidence>
<accession>A0A2U9R4B9</accession>
<dbReference type="Gene3D" id="2.130.10.10">
    <property type="entry name" value="YVTN repeat-like/Quinoprotein amine dehydrogenase"/>
    <property type="match status" value="1"/>
</dbReference>
<evidence type="ECO:0000256" key="4">
    <source>
        <dbReference type="ARBA" id="ARBA00022786"/>
    </source>
</evidence>
<reference evidence="8 9" key="1">
    <citation type="submission" date="2018-06" db="EMBL/GenBank/DDBJ databases">
        <title>Population genomics shows no distinction between pathogenic Candida krusei and environmental Pichia kudriavzevii: One species, four names.</title>
        <authorList>
            <person name="Douglass A.P."/>
            <person name="Offei B."/>
            <person name="Braun-Galleani S."/>
            <person name="Coughlan A.Y."/>
            <person name="Martos A."/>
            <person name="Ortiz-Merino R.A."/>
            <person name="Byrne K.P."/>
            <person name="Wolfe K.H."/>
        </authorList>
    </citation>
    <scope>NUCLEOTIDE SEQUENCE [LARGE SCALE GENOMIC DNA]</scope>
    <source>
        <strain evidence="8 9">CBS573</strain>
    </source>
</reference>
<name>A0A2U9R4B9_PICKU</name>
<feature type="domain" description="Anaphase-promoting complex subunit 4 long" evidence="7">
    <location>
        <begin position="226"/>
        <end position="443"/>
    </location>
</feature>
<keyword evidence="5" id="KW-0131">Cell cycle</keyword>